<evidence type="ECO:0000313" key="2">
    <source>
        <dbReference type="Proteomes" id="UP000184774"/>
    </source>
</evidence>
<dbReference type="EMBL" id="FSSB01000016">
    <property type="protein sequence ID" value="SIO94793.1"/>
    <property type="molecule type" value="Genomic_DNA"/>
</dbReference>
<sequence>MKPELNTQFGTLAICQSVVETLKPIFEGTDKELDKVGNVARYHKRFNTTADVKQNVTRRGCIQIAGLNVINVQRSAGYTIGTIQFAAFVMTDDHYGKNRAERAELIAGRLGMTVVSPDFSRKLGDVAHSQVEQARWQSLTNQAFDDIGVAIWAVEWQQECRLNTPPDTANMDDFITCDMTMLQSDGGPQLQATIELEQ</sequence>
<dbReference type="Proteomes" id="UP000184774">
    <property type="component" value="Unassembled WGS sequence"/>
</dbReference>
<dbReference type="OrthoDB" id="6262411at2"/>
<gene>
    <name evidence="1" type="ORF">VSP9026_02523</name>
</gene>
<name>A0A1N6M5S0_9VIBR</name>
<accession>A0A1N6M5S0</accession>
<proteinExistence type="predicted"/>
<organism evidence="1 2">
    <name type="scientific">Vibrio spartinae</name>
    <dbReference type="NCBI Taxonomy" id="1918945"/>
    <lineage>
        <taxon>Bacteria</taxon>
        <taxon>Pseudomonadati</taxon>
        <taxon>Pseudomonadota</taxon>
        <taxon>Gammaproteobacteria</taxon>
        <taxon>Vibrionales</taxon>
        <taxon>Vibrionaceae</taxon>
        <taxon>Vibrio</taxon>
    </lineage>
</organism>
<evidence type="ECO:0000313" key="1">
    <source>
        <dbReference type="EMBL" id="SIO94793.1"/>
    </source>
</evidence>
<protein>
    <submittedName>
        <fullName evidence="1">Uncharacterized protein</fullName>
    </submittedName>
</protein>
<dbReference type="AlphaFoldDB" id="A0A1N6M5S0"/>
<reference evidence="1 2" key="1">
    <citation type="submission" date="2016-12" db="EMBL/GenBank/DDBJ databases">
        <authorList>
            <person name="Song W.-J."/>
            <person name="Kurnit D.M."/>
        </authorList>
    </citation>
    <scope>NUCLEOTIDE SEQUENCE [LARGE SCALE GENOMIC DNA]</scope>
    <source>
        <strain evidence="1 2">CECT 9026</strain>
    </source>
</reference>
<dbReference type="RefSeq" id="WP_074373316.1">
    <property type="nucleotide sequence ID" value="NZ_AP024907.1"/>
</dbReference>